<evidence type="ECO:0000256" key="1">
    <source>
        <dbReference type="ARBA" id="ARBA00022603"/>
    </source>
</evidence>
<evidence type="ECO:0000259" key="8">
    <source>
        <dbReference type="Pfam" id="PF17827"/>
    </source>
</evidence>
<keyword evidence="3 5" id="KW-0949">S-adenosyl-L-methionine</keyword>
<dbReference type="InterPro" id="IPR019874">
    <property type="entry name" value="RF_methyltr_PrmC"/>
</dbReference>
<dbReference type="EC" id="2.1.1.297" evidence="5"/>
<accession>A0A2S7K1W6</accession>
<dbReference type="InterPro" id="IPR002052">
    <property type="entry name" value="DNA_methylase_N6_adenine_CS"/>
</dbReference>
<dbReference type="InterPro" id="IPR040758">
    <property type="entry name" value="PrmC_N"/>
</dbReference>
<gene>
    <name evidence="5 9" type="primary">prmC</name>
    <name evidence="9" type="ORF">CW354_19365</name>
</gene>
<dbReference type="InterPro" id="IPR029063">
    <property type="entry name" value="SAM-dependent_MTases_sf"/>
</dbReference>
<keyword evidence="10" id="KW-1185">Reference proteome</keyword>
<dbReference type="Pfam" id="PF05175">
    <property type="entry name" value="MTS"/>
    <property type="match status" value="1"/>
</dbReference>
<dbReference type="Pfam" id="PF17827">
    <property type="entry name" value="PrmC_N"/>
    <property type="match status" value="1"/>
</dbReference>
<dbReference type="GO" id="GO:0032259">
    <property type="term" value="P:methylation"/>
    <property type="evidence" value="ECO:0007669"/>
    <property type="project" value="UniProtKB-KW"/>
</dbReference>
<keyword evidence="1 5" id="KW-0489">Methyltransferase</keyword>
<dbReference type="GO" id="GO:0003676">
    <property type="term" value="F:nucleic acid binding"/>
    <property type="evidence" value="ECO:0007669"/>
    <property type="project" value="InterPro"/>
</dbReference>
<comment type="similarity">
    <text evidence="5">Belongs to the protein N5-glutamine methyltransferase family. PrmC subfamily.</text>
</comment>
<comment type="catalytic activity">
    <reaction evidence="4 5">
        <text>L-glutaminyl-[peptide chain release factor] + S-adenosyl-L-methionine = N(5)-methyl-L-glutaminyl-[peptide chain release factor] + S-adenosyl-L-homocysteine + H(+)</text>
        <dbReference type="Rhea" id="RHEA:42896"/>
        <dbReference type="Rhea" id="RHEA-COMP:10271"/>
        <dbReference type="Rhea" id="RHEA-COMP:10272"/>
        <dbReference type="ChEBI" id="CHEBI:15378"/>
        <dbReference type="ChEBI" id="CHEBI:30011"/>
        <dbReference type="ChEBI" id="CHEBI:57856"/>
        <dbReference type="ChEBI" id="CHEBI:59789"/>
        <dbReference type="ChEBI" id="CHEBI:61891"/>
        <dbReference type="EC" id="2.1.1.297"/>
    </reaction>
</comment>
<dbReference type="GO" id="GO:0102559">
    <property type="term" value="F:peptide chain release factor N(5)-glutamine methyltransferase activity"/>
    <property type="evidence" value="ECO:0007669"/>
    <property type="project" value="UniProtKB-EC"/>
</dbReference>
<dbReference type="EMBL" id="PJCH01000015">
    <property type="protein sequence ID" value="PQA86486.1"/>
    <property type="molecule type" value="Genomic_DNA"/>
</dbReference>
<evidence type="ECO:0000256" key="3">
    <source>
        <dbReference type="ARBA" id="ARBA00022691"/>
    </source>
</evidence>
<protein>
    <recommendedName>
        <fullName evidence="5">Release factor glutamine methyltransferase</fullName>
        <shortName evidence="5">RF MTase</shortName>
        <ecNumber evidence="5">2.1.1.297</ecNumber>
    </recommendedName>
    <alternativeName>
        <fullName evidence="5">N5-glutamine methyltransferase PrmC</fullName>
    </alternativeName>
    <alternativeName>
        <fullName evidence="5">Protein-(glutamine-N5) MTase PrmC</fullName>
    </alternativeName>
    <alternativeName>
        <fullName evidence="5">Protein-glutamine N-methyltransferase PrmC</fullName>
    </alternativeName>
</protein>
<feature type="domain" description="Methyltransferase small" evidence="7">
    <location>
        <begin position="163"/>
        <end position="238"/>
    </location>
</feature>
<evidence type="ECO:0000256" key="2">
    <source>
        <dbReference type="ARBA" id="ARBA00022679"/>
    </source>
</evidence>
<comment type="caution">
    <text evidence="9">The sequence shown here is derived from an EMBL/GenBank/DDBJ whole genome shotgun (WGS) entry which is preliminary data.</text>
</comment>
<dbReference type="Proteomes" id="UP000239504">
    <property type="component" value="Unassembled WGS sequence"/>
</dbReference>
<proteinExistence type="inferred from homology"/>
<evidence type="ECO:0000256" key="6">
    <source>
        <dbReference type="SAM" id="MobiDB-lite"/>
    </source>
</evidence>
<dbReference type="Gene3D" id="3.40.50.150">
    <property type="entry name" value="Vaccinia Virus protein VP39"/>
    <property type="match status" value="1"/>
</dbReference>
<name>A0A2S7K1W6_9PROT</name>
<dbReference type="AlphaFoldDB" id="A0A2S7K1W6"/>
<dbReference type="HAMAP" id="MF_02126">
    <property type="entry name" value="RF_methyltr_PrmC"/>
    <property type="match status" value="1"/>
</dbReference>
<evidence type="ECO:0000259" key="7">
    <source>
        <dbReference type="Pfam" id="PF05175"/>
    </source>
</evidence>
<dbReference type="Gene3D" id="1.10.8.10">
    <property type="entry name" value="DNA helicase RuvA subunit, C-terminal domain"/>
    <property type="match status" value="1"/>
</dbReference>
<dbReference type="InterPro" id="IPR050320">
    <property type="entry name" value="N5-glutamine_MTase"/>
</dbReference>
<dbReference type="PROSITE" id="PS00092">
    <property type="entry name" value="N6_MTASE"/>
    <property type="match status" value="1"/>
</dbReference>
<dbReference type="NCBIfam" id="TIGR00536">
    <property type="entry name" value="hemK_fam"/>
    <property type="match status" value="1"/>
</dbReference>
<organism evidence="9 10">
    <name type="scientific">Hyphococcus luteus</name>
    <dbReference type="NCBI Taxonomy" id="2058213"/>
    <lineage>
        <taxon>Bacteria</taxon>
        <taxon>Pseudomonadati</taxon>
        <taxon>Pseudomonadota</taxon>
        <taxon>Alphaproteobacteria</taxon>
        <taxon>Parvularculales</taxon>
        <taxon>Parvularculaceae</taxon>
        <taxon>Hyphococcus</taxon>
    </lineage>
</organism>
<reference evidence="9 10" key="1">
    <citation type="submission" date="2017-12" db="EMBL/GenBank/DDBJ databases">
        <authorList>
            <person name="Hurst M.R.H."/>
        </authorList>
    </citation>
    <scope>NUCLEOTIDE SEQUENCE [LARGE SCALE GENOMIC DNA]</scope>
    <source>
        <strain evidence="9 10">SY-3-19</strain>
    </source>
</reference>
<dbReference type="NCBIfam" id="TIGR03534">
    <property type="entry name" value="RF_mod_PrmC"/>
    <property type="match status" value="1"/>
</dbReference>
<feature type="binding site" evidence="5">
    <location>
        <begin position="169"/>
        <end position="173"/>
    </location>
    <ligand>
        <name>S-adenosyl-L-methionine</name>
        <dbReference type="ChEBI" id="CHEBI:59789"/>
    </ligand>
</feature>
<evidence type="ECO:0000256" key="5">
    <source>
        <dbReference type="HAMAP-Rule" id="MF_02126"/>
    </source>
</evidence>
<dbReference type="SUPFAM" id="SSF53335">
    <property type="entry name" value="S-adenosyl-L-methionine-dependent methyltransferases"/>
    <property type="match status" value="1"/>
</dbReference>
<comment type="function">
    <text evidence="5">Methylates the class 1 translation termination release factors RF1/PrfA and RF2/PrfB on the glutamine residue of the universally conserved GGQ motif.</text>
</comment>
<keyword evidence="2 5" id="KW-0808">Transferase</keyword>
<feature type="binding site" evidence="5">
    <location>
        <position position="235"/>
    </location>
    <ligand>
        <name>S-adenosyl-L-methionine</name>
        <dbReference type="ChEBI" id="CHEBI:59789"/>
    </ligand>
</feature>
<evidence type="ECO:0000313" key="9">
    <source>
        <dbReference type="EMBL" id="PQA86486.1"/>
    </source>
</evidence>
<dbReference type="InterPro" id="IPR004556">
    <property type="entry name" value="HemK-like"/>
</dbReference>
<dbReference type="PANTHER" id="PTHR18895">
    <property type="entry name" value="HEMK METHYLTRANSFERASE"/>
    <property type="match status" value="1"/>
</dbReference>
<feature type="binding site" evidence="5">
    <location>
        <position position="192"/>
    </location>
    <ligand>
        <name>S-adenosyl-L-methionine</name>
        <dbReference type="ChEBI" id="CHEBI:59789"/>
    </ligand>
</feature>
<sequence length="336" mass="35315">MPEKKTSPAGSPPLEKGGQGEISDDAYNVAATIDPHPEFSMKIPTSPFQGEVKIGEALRLAAKELTQTQTPQLDARILLRHALSLDDAGLIAHANDPMPPAGADHYAALIARREKGEPVAYLTGVKEFWSLPFKVTPDVLIPRDDSGALIEAALARRGRDEPLRIVDLGTGSGCLLCALLSEFPNSEGVGVDASEAALAVARENAAALGLAGRARFLAGDWLQPLSGAFDIVIANPPYIPEGDRPGLARDVAGYEPSSALFAGADGLDAYRAILGGLAARLSKEALVLMECGSDQVAPLSAMLARLAPEKALFTMADLAGRPRGAGIDLRKTEKRD</sequence>
<dbReference type="PANTHER" id="PTHR18895:SF74">
    <property type="entry name" value="MTRF1L RELEASE FACTOR GLUTAMINE METHYLTRANSFERASE"/>
    <property type="match status" value="1"/>
</dbReference>
<feature type="binding site" evidence="5">
    <location>
        <position position="221"/>
    </location>
    <ligand>
        <name>S-adenosyl-L-methionine</name>
        <dbReference type="ChEBI" id="CHEBI:59789"/>
    </ligand>
</feature>
<dbReference type="CDD" id="cd02440">
    <property type="entry name" value="AdoMet_MTases"/>
    <property type="match status" value="1"/>
</dbReference>
<feature type="region of interest" description="Disordered" evidence="6">
    <location>
        <begin position="1"/>
        <end position="24"/>
    </location>
</feature>
<feature type="domain" description="Release factor glutamine methyltransferase N-terminal" evidence="8">
    <location>
        <begin position="56"/>
        <end position="124"/>
    </location>
</feature>
<evidence type="ECO:0000256" key="4">
    <source>
        <dbReference type="ARBA" id="ARBA00048391"/>
    </source>
</evidence>
<evidence type="ECO:0000313" key="10">
    <source>
        <dbReference type="Proteomes" id="UP000239504"/>
    </source>
</evidence>
<dbReference type="OrthoDB" id="9800643at2"/>
<feature type="binding site" evidence="5">
    <location>
        <begin position="235"/>
        <end position="238"/>
    </location>
    <ligand>
        <name>substrate</name>
    </ligand>
</feature>
<dbReference type="InterPro" id="IPR007848">
    <property type="entry name" value="Small_mtfrase_dom"/>
</dbReference>